<dbReference type="GO" id="GO:0005783">
    <property type="term" value="C:endoplasmic reticulum"/>
    <property type="evidence" value="ECO:0007669"/>
    <property type="project" value="UniProtKB-SubCell"/>
</dbReference>
<evidence type="ECO:0000259" key="12">
    <source>
        <dbReference type="Pfam" id="PF08577"/>
    </source>
</evidence>
<reference evidence="14 15" key="1">
    <citation type="journal article" date="2023" name="Nat. Commun.">
        <title>Origin of minicircular mitochondrial genomes in red algae.</title>
        <authorList>
            <person name="Lee Y."/>
            <person name="Cho C.H."/>
            <person name="Lee Y.M."/>
            <person name="Park S.I."/>
            <person name="Yang J.H."/>
            <person name="West J.A."/>
            <person name="Bhattacharya D."/>
            <person name="Yoon H.S."/>
        </authorList>
    </citation>
    <scope>NUCLEOTIDE SEQUENCE [LARGE SCALE GENOMIC DNA]</scope>
    <source>
        <strain evidence="14 15">CCMP1338</strain>
        <tissue evidence="14">Whole cell</tissue>
    </source>
</reference>
<keyword evidence="5" id="KW-0963">Cytoplasm</keyword>
<evidence type="ECO:0008006" key="16">
    <source>
        <dbReference type="Google" id="ProtNLM"/>
    </source>
</evidence>
<evidence type="ECO:0000256" key="6">
    <source>
        <dbReference type="ARBA" id="ARBA00022553"/>
    </source>
</evidence>
<keyword evidence="6" id="KW-0597">Phosphoprotein</keyword>
<gene>
    <name evidence="14" type="ORF">NDN08_008080</name>
</gene>
<comment type="function">
    <text evidence="10">Plays an important role in control of proteasome function. Inhibits the hydrolysis of protein and peptide substrates by the 20S proteasome. Also inhibits the activation of the proteasome by the proteasome regulatory proteins PA700 and PA28.</text>
</comment>
<dbReference type="Pfam" id="PF11566">
    <property type="entry name" value="PI31_Prot_N"/>
    <property type="match status" value="1"/>
</dbReference>
<feature type="domain" description="PI31 proteasome regulator N-terminal" evidence="13">
    <location>
        <begin position="24"/>
        <end position="161"/>
    </location>
</feature>
<dbReference type="Pfam" id="PF08577">
    <property type="entry name" value="PI31_Prot_C"/>
    <property type="match status" value="1"/>
</dbReference>
<keyword evidence="9" id="KW-0007">Acetylation</keyword>
<evidence type="ECO:0000256" key="3">
    <source>
        <dbReference type="ARBA" id="ARBA00006405"/>
    </source>
</evidence>
<evidence type="ECO:0000313" key="15">
    <source>
        <dbReference type="Proteomes" id="UP001157974"/>
    </source>
</evidence>
<evidence type="ECO:0000313" key="14">
    <source>
        <dbReference type="EMBL" id="KAJ8907978.1"/>
    </source>
</evidence>
<organism evidence="14 15">
    <name type="scientific">Rhodosorus marinus</name>
    <dbReference type="NCBI Taxonomy" id="101924"/>
    <lineage>
        <taxon>Eukaryota</taxon>
        <taxon>Rhodophyta</taxon>
        <taxon>Stylonematophyceae</taxon>
        <taxon>Stylonematales</taxon>
        <taxon>Stylonemataceae</taxon>
        <taxon>Rhodosorus</taxon>
    </lineage>
</organism>
<feature type="region of interest" description="Disordered" evidence="11">
    <location>
        <begin position="158"/>
        <end position="213"/>
    </location>
</feature>
<keyword evidence="4" id="KW-0488">Methylation</keyword>
<comment type="subcellular location">
    <subcellularLocation>
        <location evidence="2">Cytoplasm</location>
    </subcellularLocation>
    <subcellularLocation>
        <location evidence="1">Endoplasmic reticulum</location>
    </subcellularLocation>
</comment>
<evidence type="ECO:0000259" key="13">
    <source>
        <dbReference type="Pfam" id="PF11566"/>
    </source>
</evidence>
<dbReference type="InterPro" id="IPR013886">
    <property type="entry name" value="PI31_Prot_C"/>
</dbReference>
<feature type="domain" description="PI31 proteasome regulator C-terminal" evidence="12">
    <location>
        <begin position="216"/>
        <end position="283"/>
    </location>
</feature>
<evidence type="ECO:0000256" key="8">
    <source>
        <dbReference type="ARBA" id="ARBA00022942"/>
    </source>
</evidence>
<accession>A0AAV8V269</accession>
<evidence type="ECO:0000256" key="10">
    <source>
        <dbReference type="ARBA" id="ARBA00024805"/>
    </source>
</evidence>
<feature type="compositionally biased region" description="Low complexity" evidence="11">
    <location>
        <begin position="265"/>
        <end position="280"/>
    </location>
</feature>
<proteinExistence type="inferred from homology"/>
<dbReference type="AlphaFoldDB" id="A0AAV8V269"/>
<evidence type="ECO:0000256" key="7">
    <source>
        <dbReference type="ARBA" id="ARBA00022824"/>
    </source>
</evidence>
<dbReference type="GO" id="GO:0043161">
    <property type="term" value="P:proteasome-mediated ubiquitin-dependent protein catabolic process"/>
    <property type="evidence" value="ECO:0007669"/>
    <property type="project" value="InterPro"/>
</dbReference>
<dbReference type="EMBL" id="JAMWBK010000002">
    <property type="protein sequence ID" value="KAJ8907978.1"/>
    <property type="molecule type" value="Genomic_DNA"/>
</dbReference>
<dbReference type="InterPro" id="IPR045128">
    <property type="entry name" value="PI31-like"/>
</dbReference>
<dbReference type="PANTHER" id="PTHR13266">
    <property type="entry name" value="PROTEASOME INHIBITOR"/>
    <property type="match status" value="1"/>
</dbReference>
<dbReference type="Proteomes" id="UP001157974">
    <property type="component" value="Unassembled WGS sequence"/>
</dbReference>
<evidence type="ECO:0000256" key="11">
    <source>
        <dbReference type="SAM" id="MobiDB-lite"/>
    </source>
</evidence>
<feature type="compositionally biased region" description="Low complexity" evidence="11">
    <location>
        <begin position="166"/>
        <end position="178"/>
    </location>
</feature>
<dbReference type="GO" id="GO:0004866">
    <property type="term" value="F:endopeptidase inhibitor activity"/>
    <property type="evidence" value="ECO:0007669"/>
    <property type="project" value="InterPro"/>
</dbReference>
<comment type="caution">
    <text evidence="14">The sequence shown here is derived from an EMBL/GenBank/DDBJ whole genome shotgun (WGS) entry which is preliminary data.</text>
</comment>
<keyword evidence="7" id="KW-0256">Endoplasmic reticulum</keyword>
<feature type="region of interest" description="Disordered" evidence="11">
    <location>
        <begin position="227"/>
        <end position="311"/>
    </location>
</feature>
<evidence type="ECO:0000256" key="9">
    <source>
        <dbReference type="ARBA" id="ARBA00022990"/>
    </source>
</evidence>
<protein>
    <recommendedName>
        <fullName evidence="16">Proteasome inhibitor PI31 subunit</fullName>
    </recommendedName>
</protein>
<dbReference type="Gene3D" id="3.40.1000.30">
    <property type="match status" value="1"/>
</dbReference>
<feature type="compositionally biased region" description="Basic and acidic residues" evidence="11">
    <location>
        <begin position="298"/>
        <end position="311"/>
    </location>
</feature>
<evidence type="ECO:0000256" key="1">
    <source>
        <dbReference type="ARBA" id="ARBA00004240"/>
    </source>
</evidence>
<dbReference type="GO" id="GO:0070628">
    <property type="term" value="F:proteasome binding"/>
    <property type="evidence" value="ECO:0007669"/>
    <property type="project" value="InterPro"/>
</dbReference>
<keyword evidence="15" id="KW-1185">Reference proteome</keyword>
<keyword evidence="8" id="KW-0647">Proteasome</keyword>
<comment type="similarity">
    <text evidence="3">Belongs to the proteasome inhibitor PI31 family.</text>
</comment>
<dbReference type="GO" id="GO:0000502">
    <property type="term" value="C:proteasome complex"/>
    <property type="evidence" value="ECO:0007669"/>
    <property type="project" value="UniProtKB-KW"/>
</dbReference>
<evidence type="ECO:0000256" key="2">
    <source>
        <dbReference type="ARBA" id="ARBA00004496"/>
    </source>
</evidence>
<evidence type="ECO:0000256" key="4">
    <source>
        <dbReference type="ARBA" id="ARBA00022481"/>
    </source>
</evidence>
<name>A0AAV8V269_9RHOD</name>
<dbReference type="PANTHER" id="PTHR13266:SF1">
    <property type="entry name" value="PROTEASOME INHIBITOR PI31 SUBUNIT"/>
    <property type="match status" value="1"/>
</dbReference>
<evidence type="ECO:0000256" key="5">
    <source>
        <dbReference type="ARBA" id="ARBA00022490"/>
    </source>
</evidence>
<sequence>MVSAGVAAAGALQWLSGTVKSPPKDRHEAAAFFVHAVLLQHGFRPASCPAPEPGAENVPEKKVPENWNSAGYGGLYKHYQSGLNFELRMVPLGGRLLATATIVEQDKETYTADLRLDSYVRDDAKFDAEEMNWDSSFKNVQDLASVVQLEIAYKLVPESSKGSRESGAQTAQASSASQMPEPQPSRPLGVIEDDPLRIGPPRVPGYAGIDSRFNPVGGDDLIPSGLPGMYPAVPGTRGPGGGSLVGPDHPMFAPRRDPDPGLGGPRLPRGAVPPGARFDPFGPPGAPGGSFDPSRFGPDPDHDRPPPDMYF</sequence>
<dbReference type="InterPro" id="IPR021625">
    <property type="entry name" value="PI31_Prot_N"/>
</dbReference>